<dbReference type="RefSeq" id="WP_147046359.1">
    <property type="nucleotide sequence ID" value="NZ_BJZV01000008.1"/>
</dbReference>
<evidence type="ECO:0000313" key="1">
    <source>
        <dbReference type="EMBL" id="GEP10073.1"/>
    </source>
</evidence>
<gene>
    <name evidence="1" type="ORF">MGN01_19180</name>
</gene>
<organism evidence="1 2">
    <name type="scientific">Methylobacterium gnaphalii</name>
    <dbReference type="NCBI Taxonomy" id="1010610"/>
    <lineage>
        <taxon>Bacteria</taxon>
        <taxon>Pseudomonadati</taxon>
        <taxon>Pseudomonadota</taxon>
        <taxon>Alphaproteobacteria</taxon>
        <taxon>Hyphomicrobiales</taxon>
        <taxon>Methylobacteriaceae</taxon>
        <taxon>Methylobacterium</taxon>
    </lineage>
</organism>
<dbReference type="EMBL" id="BJZV01000008">
    <property type="protein sequence ID" value="GEP10073.1"/>
    <property type="molecule type" value="Genomic_DNA"/>
</dbReference>
<name>A0A512JJG7_9HYPH</name>
<keyword evidence="2" id="KW-1185">Reference proteome</keyword>
<evidence type="ECO:0008006" key="3">
    <source>
        <dbReference type="Google" id="ProtNLM"/>
    </source>
</evidence>
<accession>A0A512JJG7</accession>
<dbReference type="AlphaFoldDB" id="A0A512JJG7"/>
<comment type="caution">
    <text evidence="1">The sequence shown here is derived from an EMBL/GenBank/DDBJ whole genome shotgun (WGS) entry which is preliminary data.</text>
</comment>
<dbReference type="Proteomes" id="UP000321750">
    <property type="component" value="Unassembled WGS sequence"/>
</dbReference>
<proteinExistence type="predicted"/>
<reference evidence="1 2" key="1">
    <citation type="submission" date="2019-07" db="EMBL/GenBank/DDBJ databases">
        <title>Whole genome shotgun sequence of Methylobacterium gnaphalii NBRC 107716.</title>
        <authorList>
            <person name="Hosoyama A."/>
            <person name="Uohara A."/>
            <person name="Ohji S."/>
            <person name="Ichikawa N."/>
        </authorList>
    </citation>
    <scope>NUCLEOTIDE SEQUENCE [LARGE SCALE GENOMIC DNA]</scope>
    <source>
        <strain evidence="1 2">NBRC 107716</strain>
    </source>
</reference>
<protein>
    <recommendedName>
        <fullName evidence="3">PilZ domain-containing protein</fullName>
    </recommendedName>
</protein>
<dbReference type="OrthoDB" id="8003510at2"/>
<sequence>MTDNRRLEPRKNAFLFGSIYLDERPLQLDCLVWDESQCGAMIEVSEPGQIPDRFNLAIGPHRRPRICTVVRRDGRRLAVVFEHGLGPASA</sequence>
<evidence type="ECO:0000313" key="2">
    <source>
        <dbReference type="Proteomes" id="UP000321750"/>
    </source>
</evidence>